<evidence type="ECO:0000313" key="1">
    <source>
        <dbReference type="EMBL" id="PWK13213.1"/>
    </source>
</evidence>
<proteinExistence type="predicted"/>
<dbReference type="RefSeq" id="WP_109590773.1">
    <property type="nucleotide sequence ID" value="NZ_CAJGZY010000005.1"/>
</dbReference>
<accession>A0A2V1ZV54</accession>
<keyword evidence="2" id="KW-1185">Reference proteome</keyword>
<name>A0A2V1ZV54_PSYIM</name>
<dbReference type="AlphaFoldDB" id="A0A2V1ZV54"/>
<gene>
    <name evidence="1" type="ORF">C8D84_10526</name>
</gene>
<dbReference type="GeneID" id="60254946"/>
<evidence type="ECO:0000313" key="2">
    <source>
        <dbReference type="Proteomes" id="UP000245655"/>
    </source>
</evidence>
<dbReference type="Proteomes" id="UP000245655">
    <property type="component" value="Unassembled WGS sequence"/>
</dbReference>
<comment type="caution">
    <text evidence="1">The sequence shown here is derived from an EMBL/GenBank/DDBJ whole genome shotgun (WGS) entry which is preliminary data.</text>
</comment>
<reference evidence="1 2" key="1">
    <citation type="submission" date="2018-05" db="EMBL/GenBank/DDBJ databases">
        <title>Genomic Encyclopedia of Type Strains, Phase IV (KMG-IV): sequencing the most valuable type-strain genomes for metagenomic binning, comparative biology and taxonomic classification.</title>
        <authorList>
            <person name="Goeker M."/>
        </authorList>
    </citation>
    <scope>NUCLEOTIDE SEQUENCE [LARGE SCALE GENOMIC DNA]</scope>
    <source>
        <strain evidence="1 2">DSM 7229</strain>
    </source>
</reference>
<protein>
    <submittedName>
        <fullName evidence="1">Uncharacterized protein</fullName>
    </submittedName>
</protein>
<organism evidence="1 2">
    <name type="scientific">Psychrobacter immobilis</name>
    <dbReference type="NCBI Taxonomy" id="498"/>
    <lineage>
        <taxon>Bacteria</taxon>
        <taxon>Pseudomonadati</taxon>
        <taxon>Pseudomonadota</taxon>
        <taxon>Gammaproteobacteria</taxon>
        <taxon>Moraxellales</taxon>
        <taxon>Moraxellaceae</taxon>
        <taxon>Psychrobacter</taxon>
    </lineage>
</organism>
<dbReference type="EMBL" id="QGGM01000005">
    <property type="protein sequence ID" value="PWK13213.1"/>
    <property type="molecule type" value="Genomic_DNA"/>
</dbReference>
<sequence>MSHINSQNLTPSKYTHRYTPRHPLAKEAVSQIEKCERRSQDIVQAMGYPPKHIISACDRLRHVLSSDILGLNATDIDSYFTAHEFLKALLSVLDIKYDTFAEDIAQIQYDLAHYPYPLPQYQLRAVIDFTWSEGANWMSRGVASSKAVAYLPQNIAKMNAAKRELVIQQCLAAHYAEYNGHLPYNGVINGYQLIIEQRHEMVDSIEYDLPQCE</sequence>